<dbReference type="EMBL" id="LXQA010515438">
    <property type="protein sequence ID" value="MCI56628.1"/>
    <property type="molecule type" value="Genomic_DNA"/>
</dbReference>
<accession>A0A392T6D1</accession>
<keyword evidence="2" id="KW-1185">Reference proteome</keyword>
<feature type="non-terminal residue" evidence="1">
    <location>
        <position position="39"/>
    </location>
</feature>
<dbReference type="Proteomes" id="UP000265520">
    <property type="component" value="Unassembled WGS sequence"/>
</dbReference>
<comment type="caution">
    <text evidence="1">The sequence shown here is derived from an EMBL/GenBank/DDBJ whole genome shotgun (WGS) entry which is preliminary data.</text>
</comment>
<evidence type="ECO:0000313" key="2">
    <source>
        <dbReference type="Proteomes" id="UP000265520"/>
    </source>
</evidence>
<evidence type="ECO:0000313" key="1">
    <source>
        <dbReference type="EMBL" id="MCI56628.1"/>
    </source>
</evidence>
<name>A0A392T6D1_9FABA</name>
<dbReference type="AlphaFoldDB" id="A0A392T6D1"/>
<protein>
    <submittedName>
        <fullName evidence="1">Uncharacterized protein</fullName>
    </submittedName>
</protein>
<proteinExistence type="predicted"/>
<sequence length="39" mass="4518">MSYCSVHDWPSYVAVASGPRAMDRRPSLPFLFGAWCRHY</sequence>
<reference evidence="1 2" key="1">
    <citation type="journal article" date="2018" name="Front. Plant Sci.">
        <title>Red Clover (Trifolium pratense) and Zigzag Clover (T. medium) - A Picture of Genomic Similarities and Differences.</title>
        <authorList>
            <person name="Dluhosova J."/>
            <person name="Istvanek J."/>
            <person name="Nedelnik J."/>
            <person name="Repkova J."/>
        </authorList>
    </citation>
    <scope>NUCLEOTIDE SEQUENCE [LARGE SCALE GENOMIC DNA]</scope>
    <source>
        <strain evidence="2">cv. 10/8</strain>
        <tissue evidence="1">Leaf</tissue>
    </source>
</reference>
<organism evidence="1 2">
    <name type="scientific">Trifolium medium</name>
    <dbReference type="NCBI Taxonomy" id="97028"/>
    <lineage>
        <taxon>Eukaryota</taxon>
        <taxon>Viridiplantae</taxon>
        <taxon>Streptophyta</taxon>
        <taxon>Embryophyta</taxon>
        <taxon>Tracheophyta</taxon>
        <taxon>Spermatophyta</taxon>
        <taxon>Magnoliopsida</taxon>
        <taxon>eudicotyledons</taxon>
        <taxon>Gunneridae</taxon>
        <taxon>Pentapetalae</taxon>
        <taxon>rosids</taxon>
        <taxon>fabids</taxon>
        <taxon>Fabales</taxon>
        <taxon>Fabaceae</taxon>
        <taxon>Papilionoideae</taxon>
        <taxon>50 kb inversion clade</taxon>
        <taxon>NPAAA clade</taxon>
        <taxon>Hologalegina</taxon>
        <taxon>IRL clade</taxon>
        <taxon>Trifolieae</taxon>
        <taxon>Trifolium</taxon>
    </lineage>
</organism>